<dbReference type="NCBIfam" id="NF004767">
    <property type="entry name" value="PRK06105.1"/>
    <property type="match status" value="1"/>
</dbReference>
<organism evidence="7 8">
    <name type="scientific">Pontivivens ytuae</name>
    <dbReference type="NCBI Taxonomy" id="2789856"/>
    <lineage>
        <taxon>Bacteria</taxon>
        <taxon>Pseudomonadati</taxon>
        <taxon>Pseudomonadota</taxon>
        <taxon>Alphaproteobacteria</taxon>
        <taxon>Rhodobacterales</taxon>
        <taxon>Paracoccaceae</taxon>
        <taxon>Pontivivens</taxon>
    </lineage>
</organism>
<protein>
    <submittedName>
        <fullName evidence="7">Aspartate aminotransferase family protein</fullName>
    </submittedName>
</protein>
<sequence length="463" mass="50429">MAPKDNHYPTAELQALDAAHHIHPFSDSAAMRARGARVITQADGVWLTDSEGNRILDGMAGLWCVNIGYGREELAEAAARQMRQLPFYNTFFMTTHPPAVALSAKLAEIAPGDLNRVFYAGSGSEANDTNIRLVRHYWHAMGKPEKRTIIARKNAYHGSTMGGASLGGMGAMHAQGGLPIPDIVHIDQPHWWAEGDDLSPEEFGRARARQLEEMIDRLGEGTVAAFIAEPIQGAGGVIIPPESYWPEISRICREREILLIADEVICGFGRTGHWFGSQHFGIDPDIMTIAKGLSSGYQPIGGSIIRESVAEVIEASGEFFHGYTYSSHPVAAAVALENIRILGEEGIIDRVREDTAPYMAQKWATLAEHPMVGEARMVGLMGALELTPDKAARAAFANEGTVGLMTRERCFANGLVMRHVGDKMIISPPLVITHEEIDRLIELAWQSLDEGMAQAKAEGAFTA</sequence>
<evidence type="ECO:0000256" key="1">
    <source>
        <dbReference type="ARBA" id="ARBA00001933"/>
    </source>
</evidence>
<comment type="cofactor">
    <cofactor evidence="1">
        <name>pyridoxal 5'-phosphate</name>
        <dbReference type="ChEBI" id="CHEBI:597326"/>
    </cofactor>
</comment>
<dbReference type="NCBIfam" id="NF005682">
    <property type="entry name" value="PRK07480.1"/>
    <property type="match status" value="1"/>
</dbReference>
<dbReference type="PANTHER" id="PTHR43094:SF1">
    <property type="entry name" value="AMINOTRANSFERASE CLASS-III"/>
    <property type="match status" value="1"/>
</dbReference>
<reference evidence="7 8" key="1">
    <citation type="submission" date="2020-11" db="EMBL/GenBank/DDBJ databases">
        <title>Description of Pontivivens ytuae sp. nov. isolated from deep sea sediment of Mariana Trench.</title>
        <authorList>
            <person name="Wang Z."/>
            <person name="Sun Q.-L."/>
            <person name="Xu X.-D."/>
            <person name="Tang Y.-Z."/>
            <person name="Zhang J."/>
        </authorList>
    </citation>
    <scope>NUCLEOTIDE SEQUENCE [LARGE SCALE GENOMIC DNA]</scope>
    <source>
        <strain evidence="7 8">MT2928</strain>
    </source>
</reference>
<dbReference type="CDD" id="cd00610">
    <property type="entry name" value="OAT_like"/>
    <property type="match status" value="1"/>
</dbReference>
<dbReference type="GO" id="GO:0030170">
    <property type="term" value="F:pyridoxal phosphate binding"/>
    <property type="evidence" value="ECO:0007669"/>
    <property type="project" value="InterPro"/>
</dbReference>
<dbReference type="Gene3D" id="3.40.640.10">
    <property type="entry name" value="Type I PLP-dependent aspartate aminotransferase-like (Major domain)"/>
    <property type="match status" value="1"/>
</dbReference>
<dbReference type="AlphaFoldDB" id="A0A7S9LNG9"/>
<gene>
    <name evidence="7" type="ORF">I0K15_10990</name>
</gene>
<keyword evidence="3 7" id="KW-0032">Aminotransferase</keyword>
<evidence type="ECO:0000256" key="6">
    <source>
        <dbReference type="RuleBase" id="RU003560"/>
    </source>
</evidence>
<comment type="similarity">
    <text evidence="2 6">Belongs to the class-III pyridoxal-phosphate-dependent aminotransferase family.</text>
</comment>
<dbReference type="PANTHER" id="PTHR43094">
    <property type="entry name" value="AMINOTRANSFERASE"/>
    <property type="match status" value="1"/>
</dbReference>
<dbReference type="Pfam" id="PF00202">
    <property type="entry name" value="Aminotran_3"/>
    <property type="match status" value="1"/>
</dbReference>
<dbReference type="Proteomes" id="UP000594800">
    <property type="component" value="Chromosome"/>
</dbReference>
<dbReference type="InterPro" id="IPR015424">
    <property type="entry name" value="PyrdxlP-dep_Trfase"/>
</dbReference>
<evidence type="ECO:0000313" key="8">
    <source>
        <dbReference type="Proteomes" id="UP000594800"/>
    </source>
</evidence>
<dbReference type="KEGG" id="poz:I0K15_10990"/>
<evidence type="ECO:0000313" key="7">
    <source>
        <dbReference type="EMBL" id="QPH52352.1"/>
    </source>
</evidence>
<accession>A0A7S9LNG9</accession>
<dbReference type="InterPro" id="IPR049704">
    <property type="entry name" value="Aminotrans_3_PPA_site"/>
</dbReference>
<keyword evidence="4 7" id="KW-0808">Transferase</keyword>
<proteinExistence type="inferred from homology"/>
<dbReference type="GO" id="GO:0008483">
    <property type="term" value="F:transaminase activity"/>
    <property type="evidence" value="ECO:0007669"/>
    <property type="project" value="UniProtKB-KW"/>
</dbReference>
<dbReference type="EMBL" id="CP064942">
    <property type="protein sequence ID" value="QPH52352.1"/>
    <property type="molecule type" value="Genomic_DNA"/>
</dbReference>
<dbReference type="FunFam" id="3.40.640.10:FF:000014">
    <property type="entry name" value="Adenosylmethionine-8-amino-7-oxononanoate aminotransferase, probable"/>
    <property type="match status" value="1"/>
</dbReference>
<dbReference type="Gene3D" id="3.90.1150.10">
    <property type="entry name" value="Aspartate Aminotransferase, domain 1"/>
    <property type="match status" value="1"/>
</dbReference>
<keyword evidence="5 6" id="KW-0663">Pyridoxal phosphate</keyword>
<dbReference type="RefSeq" id="WP_196101566.1">
    <property type="nucleotide sequence ID" value="NZ_CP064942.1"/>
</dbReference>
<dbReference type="PIRSF" id="PIRSF000521">
    <property type="entry name" value="Transaminase_4ab_Lys_Orn"/>
    <property type="match status" value="1"/>
</dbReference>
<evidence type="ECO:0000256" key="3">
    <source>
        <dbReference type="ARBA" id="ARBA00022576"/>
    </source>
</evidence>
<evidence type="ECO:0000256" key="2">
    <source>
        <dbReference type="ARBA" id="ARBA00008954"/>
    </source>
</evidence>
<keyword evidence="8" id="KW-1185">Reference proteome</keyword>
<dbReference type="InterPro" id="IPR015421">
    <property type="entry name" value="PyrdxlP-dep_Trfase_major"/>
</dbReference>
<dbReference type="InterPro" id="IPR015422">
    <property type="entry name" value="PyrdxlP-dep_Trfase_small"/>
</dbReference>
<name>A0A7S9LNG9_9RHOB</name>
<evidence type="ECO:0000256" key="5">
    <source>
        <dbReference type="ARBA" id="ARBA00022898"/>
    </source>
</evidence>
<evidence type="ECO:0000256" key="4">
    <source>
        <dbReference type="ARBA" id="ARBA00022679"/>
    </source>
</evidence>
<dbReference type="PROSITE" id="PS00600">
    <property type="entry name" value="AA_TRANSFER_CLASS_3"/>
    <property type="match status" value="1"/>
</dbReference>
<dbReference type="SUPFAM" id="SSF53383">
    <property type="entry name" value="PLP-dependent transferases"/>
    <property type="match status" value="1"/>
</dbReference>
<dbReference type="InterPro" id="IPR005814">
    <property type="entry name" value="Aminotrans_3"/>
</dbReference>